<sequence>MSGGRSYDESFERWGNLRGPEAVTARLQAVETRLEQIRRDVVEVGHWADHPACPELRSSLKRVREFLDDMARQIRRARESRRHR</sequence>
<keyword evidence="2" id="KW-1185">Reference proteome</keyword>
<organism evidence="1 2">
    <name type="scientific">Candidatus Nephthysia bennettiae</name>
    <dbReference type="NCBI Taxonomy" id="3127016"/>
    <lineage>
        <taxon>Bacteria</taxon>
        <taxon>Bacillati</taxon>
        <taxon>Candidatus Dormiibacterota</taxon>
        <taxon>Candidatus Dormibacteria</taxon>
        <taxon>Candidatus Dormibacterales</taxon>
        <taxon>Candidatus Dormibacteraceae</taxon>
        <taxon>Candidatus Nephthysia</taxon>
    </lineage>
</organism>
<dbReference type="EMBL" id="JAEKNR010000054">
    <property type="protein sequence ID" value="MBJ7597332.1"/>
    <property type="molecule type" value="Genomic_DNA"/>
</dbReference>
<reference evidence="1" key="1">
    <citation type="submission" date="2020-10" db="EMBL/GenBank/DDBJ databases">
        <title>Ca. Dormibacterota MAGs.</title>
        <authorList>
            <person name="Montgomery K."/>
        </authorList>
    </citation>
    <scope>NUCLEOTIDE SEQUENCE [LARGE SCALE GENOMIC DNA]</scope>
    <source>
        <strain evidence="1">SC8812_S17_10</strain>
    </source>
</reference>
<protein>
    <submittedName>
        <fullName evidence="1">Uncharacterized protein</fullName>
    </submittedName>
</protein>
<comment type="caution">
    <text evidence="1">The sequence shown here is derived from an EMBL/GenBank/DDBJ whole genome shotgun (WGS) entry which is preliminary data.</text>
</comment>
<gene>
    <name evidence="1" type="ORF">JF922_04495</name>
</gene>
<dbReference type="RefSeq" id="WP_338199474.1">
    <property type="nucleotide sequence ID" value="NZ_JAEKNR010000054.1"/>
</dbReference>
<evidence type="ECO:0000313" key="2">
    <source>
        <dbReference type="Proteomes" id="UP000612893"/>
    </source>
</evidence>
<name>A0A934K4S5_9BACT</name>
<evidence type="ECO:0000313" key="1">
    <source>
        <dbReference type="EMBL" id="MBJ7597332.1"/>
    </source>
</evidence>
<accession>A0A934K4S5</accession>
<proteinExistence type="predicted"/>
<dbReference type="Proteomes" id="UP000612893">
    <property type="component" value="Unassembled WGS sequence"/>
</dbReference>
<dbReference type="AlphaFoldDB" id="A0A934K4S5"/>